<dbReference type="Proteomes" id="UP001054837">
    <property type="component" value="Unassembled WGS sequence"/>
</dbReference>
<sequence>MTKLCPGKHSLLLLTVKDRHFYKCDVAEKTFWVGIPGKGPPGIKEGYNFSTIYLTTWVDGEGLALFPDFTERLGFWERIRRFPLTFVSSLSFKVYDSYLRFFLTTTNFDSQNVFKSSWRRNKFRNRKEYHTSECFLGVI</sequence>
<protein>
    <submittedName>
        <fullName evidence="1">Uncharacterized protein</fullName>
    </submittedName>
</protein>
<accession>A0AAV4VG34</accession>
<gene>
    <name evidence="1" type="ORF">CDAR_293961</name>
</gene>
<evidence type="ECO:0000313" key="2">
    <source>
        <dbReference type="Proteomes" id="UP001054837"/>
    </source>
</evidence>
<reference evidence="1 2" key="1">
    <citation type="submission" date="2021-06" db="EMBL/GenBank/DDBJ databases">
        <title>Caerostris darwini draft genome.</title>
        <authorList>
            <person name="Kono N."/>
            <person name="Arakawa K."/>
        </authorList>
    </citation>
    <scope>NUCLEOTIDE SEQUENCE [LARGE SCALE GENOMIC DNA]</scope>
</reference>
<dbReference type="AlphaFoldDB" id="A0AAV4VG34"/>
<name>A0AAV4VG34_9ARAC</name>
<evidence type="ECO:0000313" key="1">
    <source>
        <dbReference type="EMBL" id="GIY68915.1"/>
    </source>
</evidence>
<proteinExistence type="predicted"/>
<organism evidence="1 2">
    <name type="scientific">Caerostris darwini</name>
    <dbReference type="NCBI Taxonomy" id="1538125"/>
    <lineage>
        <taxon>Eukaryota</taxon>
        <taxon>Metazoa</taxon>
        <taxon>Ecdysozoa</taxon>
        <taxon>Arthropoda</taxon>
        <taxon>Chelicerata</taxon>
        <taxon>Arachnida</taxon>
        <taxon>Araneae</taxon>
        <taxon>Araneomorphae</taxon>
        <taxon>Entelegynae</taxon>
        <taxon>Araneoidea</taxon>
        <taxon>Araneidae</taxon>
        <taxon>Caerostris</taxon>
    </lineage>
</organism>
<comment type="caution">
    <text evidence="1">The sequence shown here is derived from an EMBL/GenBank/DDBJ whole genome shotgun (WGS) entry which is preliminary data.</text>
</comment>
<keyword evidence="2" id="KW-1185">Reference proteome</keyword>
<dbReference type="EMBL" id="BPLQ01012966">
    <property type="protein sequence ID" value="GIY68915.1"/>
    <property type="molecule type" value="Genomic_DNA"/>
</dbReference>